<organism evidence="8 9">
    <name type="scientific">Embleya scabrispora</name>
    <dbReference type="NCBI Taxonomy" id="159449"/>
    <lineage>
        <taxon>Bacteria</taxon>
        <taxon>Bacillati</taxon>
        <taxon>Actinomycetota</taxon>
        <taxon>Actinomycetes</taxon>
        <taxon>Kitasatosporales</taxon>
        <taxon>Streptomycetaceae</taxon>
        <taxon>Embleya</taxon>
    </lineage>
</organism>
<name>A0A1T3NL20_9ACTN</name>
<dbReference type="InterPro" id="IPR051198">
    <property type="entry name" value="BchE-like"/>
</dbReference>
<dbReference type="GO" id="GO:0046872">
    <property type="term" value="F:metal ion binding"/>
    <property type="evidence" value="ECO:0007669"/>
    <property type="project" value="UniProtKB-KW"/>
</dbReference>
<dbReference type="Proteomes" id="UP000190037">
    <property type="component" value="Unassembled WGS sequence"/>
</dbReference>
<keyword evidence="3" id="KW-0479">Metal-binding</keyword>
<protein>
    <recommendedName>
        <fullName evidence="7">Radical SAM core domain-containing protein</fullName>
    </recommendedName>
</protein>
<evidence type="ECO:0000256" key="3">
    <source>
        <dbReference type="ARBA" id="ARBA00022723"/>
    </source>
</evidence>
<keyword evidence="2" id="KW-0949">S-adenosyl-L-methionine</keyword>
<dbReference type="Gene3D" id="3.80.30.20">
    <property type="entry name" value="tm_1862 like domain"/>
    <property type="match status" value="1"/>
</dbReference>
<dbReference type="SFLD" id="SFLDS00029">
    <property type="entry name" value="Radical_SAM"/>
    <property type="match status" value="1"/>
</dbReference>
<gene>
    <name evidence="8" type="ORF">B4N89_43395</name>
</gene>
<dbReference type="PANTHER" id="PTHR43409:SF7">
    <property type="entry name" value="BLL1977 PROTEIN"/>
    <property type="match status" value="1"/>
</dbReference>
<dbReference type="STRING" id="159449.B4N89_43395"/>
<evidence type="ECO:0000256" key="6">
    <source>
        <dbReference type="SAM" id="MobiDB-lite"/>
    </source>
</evidence>
<comment type="cofactor">
    <cofactor evidence="1">
        <name>[4Fe-4S] cluster</name>
        <dbReference type="ChEBI" id="CHEBI:49883"/>
    </cofactor>
</comment>
<dbReference type="GO" id="GO:0005829">
    <property type="term" value="C:cytosol"/>
    <property type="evidence" value="ECO:0007669"/>
    <property type="project" value="TreeGrafter"/>
</dbReference>
<dbReference type="PANTHER" id="PTHR43409">
    <property type="entry name" value="ANAEROBIC MAGNESIUM-PROTOPORPHYRIN IX MONOMETHYL ESTER CYCLASE-RELATED"/>
    <property type="match status" value="1"/>
</dbReference>
<dbReference type="InterPro" id="IPR058240">
    <property type="entry name" value="rSAM_sf"/>
</dbReference>
<dbReference type="SFLD" id="SFLDG01082">
    <property type="entry name" value="B12-binding_domain_containing"/>
    <property type="match status" value="1"/>
</dbReference>
<feature type="region of interest" description="Disordered" evidence="6">
    <location>
        <begin position="562"/>
        <end position="583"/>
    </location>
</feature>
<dbReference type="OrthoDB" id="5298546at2"/>
<dbReference type="EMBL" id="MWQN01000004">
    <property type="protein sequence ID" value="OPC77365.1"/>
    <property type="molecule type" value="Genomic_DNA"/>
</dbReference>
<feature type="region of interest" description="Disordered" evidence="6">
    <location>
        <begin position="650"/>
        <end position="669"/>
    </location>
</feature>
<evidence type="ECO:0000256" key="5">
    <source>
        <dbReference type="ARBA" id="ARBA00023014"/>
    </source>
</evidence>
<dbReference type="RefSeq" id="WP_078982120.1">
    <property type="nucleotide sequence ID" value="NZ_MWQN01000004.1"/>
</dbReference>
<dbReference type="InterPro" id="IPR006638">
    <property type="entry name" value="Elp3/MiaA/NifB-like_rSAM"/>
</dbReference>
<dbReference type="GO" id="GO:0003824">
    <property type="term" value="F:catalytic activity"/>
    <property type="evidence" value="ECO:0007669"/>
    <property type="project" value="InterPro"/>
</dbReference>
<evidence type="ECO:0000256" key="1">
    <source>
        <dbReference type="ARBA" id="ARBA00001966"/>
    </source>
</evidence>
<dbReference type="SUPFAM" id="SSF102114">
    <property type="entry name" value="Radical SAM enzymes"/>
    <property type="match status" value="1"/>
</dbReference>
<feature type="domain" description="Radical SAM core" evidence="7">
    <location>
        <begin position="306"/>
        <end position="532"/>
    </location>
</feature>
<dbReference type="InterPro" id="IPR023404">
    <property type="entry name" value="rSAM_horseshoe"/>
</dbReference>
<comment type="caution">
    <text evidence="8">The sequence shown here is derived from an EMBL/GenBank/DDBJ whole genome shotgun (WGS) entry which is preliminary data.</text>
</comment>
<evidence type="ECO:0000256" key="2">
    <source>
        <dbReference type="ARBA" id="ARBA00022691"/>
    </source>
</evidence>
<proteinExistence type="predicted"/>
<dbReference type="SMART" id="SM00729">
    <property type="entry name" value="Elp3"/>
    <property type="match status" value="1"/>
</dbReference>
<dbReference type="PROSITE" id="PS51918">
    <property type="entry name" value="RADICAL_SAM"/>
    <property type="match status" value="1"/>
</dbReference>
<dbReference type="InterPro" id="IPR007197">
    <property type="entry name" value="rSAM"/>
</dbReference>
<accession>A0A1T3NL20</accession>
<evidence type="ECO:0000256" key="4">
    <source>
        <dbReference type="ARBA" id="ARBA00023004"/>
    </source>
</evidence>
<dbReference type="Pfam" id="PF04055">
    <property type="entry name" value="Radical_SAM"/>
    <property type="match status" value="1"/>
</dbReference>
<reference evidence="8 9" key="1">
    <citation type="submission" date="2017-03" db="EMBL/GenBank/DDBJ databases">
        <title>Draft genome sequence of Streptomyces scabrisporus NF3, endophyte isolated from Amphipterygium adstringens.</title>
        <authorList>
            <person name="Vazquez M."/>
            <person name="Ceapa C.D."/>
            <person name="Rodriguez Luna D."/>
            <person name="Sanchez Esquivel S."/>
        </authorList>
    </citation>
    <scope>NUCLEOTIDE SEQUENCE [LARGE SCALE GENOMIC DNA]</scope>
    <source>
        <strain evidence="8 9">NF3</strain>
    </source>
</reference>
<dbReference type="GO" id="GO:0051536">
    <property type="term" value="F:iron-sulfur cluster binding"/>
    <property type="evidence" value="ECO:0007669"/>
    <property type="project" value="UniProtKB-KW"/>
</dbReference>
<keyword evidence="9" id="KW-1185">Reference proteome</keyword>
<keyword evidence="5" id="KW-0411">Iron-sulfur</keyword>
<sequence length="669" mass="72706">MPSERAGGGDRVDVLLIFPPQTEARFFPYLSLPYLTGHLRRRGRRVHQADLNIGLVHDVLRHPETLTVAVAARGGTGLDGWYRQAMADVVIRHAGEIRGRVMEQQADALQALHAPDAFDALRLARNAVELLVGDTLLTRTWRDLGQLDDAVRAAAEAPPAASGVAVERLHRHVVDLLTRYRPRVVGLSVAFFSQLAPALLVAAWVRRLRPDAHVCLGGQQVMLRHEDLAALAGVRHSVDALCHTAGEEPLERWLDALDGTAAEADVPGMTWISPDGAAQHSTRPLRLRFRDLGPPDFADLPIHAYLTETTQLAIVSCVGCYWGRCAFCSYGNRSLARGGYQQGTPGQLADAVESVVRDTGAELVAIADENTNLRLIARAMRLARARGVRVRFDVRARLEAGLLDPEFCRELADLGCAQIAIGYEGTSQRLLDLLDRGVRAADYQRIVDNLTDAGITMRLSVMGHVLDETPDEFEESLRFLTDNQDRIGIDALELLIAEPGSRLARHPEHFGLALDTTGPLTGNPELNYLGGRVGYPMTVGGGAARAEALGRLERVFRTVAPGRAGRLSPPSTTPGAGPREAELIGPHPWVRIVPAELDGAHDRIAIADLVRERFYALPRRDVAQRADGLLAARTARGRLLLGRLVGALAGRPHPGTTTEADVEYAGRPS</sequence>
<evidence type="ECO:0000313" key="9">
    <source>
        <dbReference type="Proteomes" id="UP000190037"/>
    </source>
</evidence>
<dbReference type="AlphaFoldDB" id="A0A1T3NL20"/>
<keyword evidence="4" id="KW-0408">Iron</keyword>
<evidence type="ECO:0000259" key="7">
    <source>
        <dbReference type="PROSITE" id="PS51918"/>
    </source>
</evidence>
<evidence type="ECO:0000313" key="8">
    <source>
        <dbReference type="EMBL" id="OPC77365.1"/>
    </source>
</evidence>